<comment type="caution">
    <text evidence="1">The sequence shown here is derived from an EMBL/GenBank/DDBJ whole genome shotgun (WGS) entry which is preliminary data.</text>
</comment>
<evidence type="ECO:0000313" key="2">
    <source>
        <dbReference type="Proteomes" id="UP000021816"/>
    </source>
</evidence>
<dbReference type="EMBL" id="JEMX01000001">
    <property type="protein sequence ID" value="EXI83373.1"/>
    <property type="molecule type" value="Genomic_DNA"/>
</dbReference>
<reference evidence="1 2" key="1">
    <citation type="submission" date="2014-02" db="EMBL/GenBank/DDBJ databases">
        <title>Expanding our view of genomic diversity in Candidatus Accumulibacter clades.</title>
        <authorList>
            <person name="Skennerton C.T."/>
            <person name="Barr J.J."/>
            <person name="Slater F.R."/>
            <person name="Bond P.L."/>
            <person name="Tyson G.W."/>
        </authorList>
    </citation>
    <scope>NUCLEOTIDE SEQUENCE [LARGE SCALE GENOMIC DNA]</scope>
    <source>
        <strain evidence="2">BA-92</strain>
    </source>
</reference>
<dbReference type="Gene3D" id="3.30.70.1210">
    <property type="entry name" value="Crispr-associated protein, domain 2"/>
    <property type="match status" value="1"/>
</dbReference>
<dbReference type="Proteomes" id="UP000021816">
    <property type="component" value="Unassembled WGS sequence"/>
</dbReference>
<dbReference type="NCBIfam" id="TIGR01907">
    <property type="entry name" value="casE_Cse3"/>
    <property type="match status" value="1"/>
</dbReference>
<dbReference type="STRING" id="1454003.AW10_00003"/>
<name>A0A011NKS0_9PROT</name>
<organism evidence="1 2">
    <name type="scientific">Candidatus Accumulibacter appositus</name>
    <dbReference type="NCBI Taxonomy" id="1454003"/>
    <lineage>
        <taxon>Bacteria</taxon>
        <taxon>Pseudomonadati</taxon>
        <taxon>Pseudomonadota</taxon>
        <taxon>Betaproteobacteria</taxon>
        <taxon>Candidatus Accumulibacter</taxon>
    </lineage>
</organism>
<dbReference type="Pfam" id="PF08798">
    <property type="entry name" value="CRISPR_assoc"/>
    <property type="match status" value="1"/>
</dbReference>
<dbReference type="SUPFAM" id="SSF117987">
    <property type="entry name" value="CRISPR-associated protein"/>
    <property type="match status" value="1"/>
</dbReference>
<dbReference type="SMART" id="SM01101">
    <property type="entry name" value="CRISPR_assoc"/>
    <property type="match status" value="1"/>
</dbReference>
<sequence>MSFQLLRLQPDPTVLAPWATRHRLLSPDGDYGYALHALLSETFGELAPKPFHYLGGRQGLLAYTSADLEMLRLNASLAPPDVARALGLDNLDARAFPSAWQKGQRLGFEVRVRPVVRSKDGREMDAFLHAVEGAVDAGQIAGNGSSAQRTAIYADWLAKQFDVDGAARIAEAHLDSFRLTRVLRKAGSGDNGRRKTTNNAGPDVVFKGQLLVGDPPGFNRLLARGIGRHRAFGFGMLLLRPAGSC</sequence>
<evidence type="ECO:0000313" key="1">
    <source>
        <dbReference type="EMBL" id="EXI83373.1"/>
    </source>
</evidence>
<gene>
    <name evidence="1" type="ORF">AW10_00003</name>
</gene>
<dbReference type="PATRIC" id="fig|1454003.3.peg.4"/>
<dbReference type="InterPro" id="IPR010179">
    <property type="entry name" value="CRISPR-assoc_prot_Cse3"/>
</dbReference>
<dbReference type="AlphaFoldDB" id="A0A011NKS0"/>
<accession>A0A011NKS0</accession>
<proteinExistence type="predicted"/>
<protein>
    <submittedName>
        <fullName evidence="1">CRISPR-associated protein Cas6/Cse3/CasE, subtype I-E</fullName>
    </submittedName>
</protein>